<dbReference type="PANTHER" id="PTHR43096">
    <property type="entry name" value="DNAJ HOMOLOG 1, MITOCHONDRIAL-RELATED"/>
    <property type="match status" value="1"/>
</dbReference>
<dbReference type="InterPro" id="IPR018253">
    <property type="entry name" value="DnaJ_domain_CS"/>
</dbReference>
<dbReference type="AlphaFoldDB" id="A0A1F7KGF4"/>
<dbReference type="GO" id="GO:0051082">
    <property type="term" value="F:unfolded protein binding"/>
    <property type="evidence" value="ECO:0007669"/>
    <property type="project" value="InterPro"/>
</dbReference>
<feature type="domain" description="J" evidence="6">
    <location>
        <begin position="3"/>
        <end position="67"/>
    </location>
</feature>
<keyword evidence="5" id="KW-0143">Chaperone</keyword>
<dbReference type="CDD" id="cd10747">
    <property type="entry name" value="DnaJ_C"/>
    <property type="match status" value="1"/>
</dbReference>
<dbReference type="Gene3D" id="1.10.287.110">
    <property type="entry name" value="DnaJ domain"/>
    <property type="match status" value="1"/>
</dbReference>
<dbReference type="InterPro" id="IPR002939">
    <property type="entry name" value="DnaJ_C"/>
</dbReference>
<gene>
    <name evidence="7" type="ORF">A2209_02705</name>
</gene>
<dbReference type="EMBL" id="MGBG01000003">
    <property type="protein sequence ID" value="OGK66942.1"/>
    <property type="molecule type" value="Genomic_DNA"/>
</dbReference>
<dbReference type="Pfam" id="PF00226">
    <property type="entry name" value="DnaJ"/>
    <property type="match status" value="1"/>
</dbReference>
<keyword evidence="4" id="KW-0862">Zinc</keyword>
<evidence type="ECO:0000256" key="1">
    <source>
        <dbReference type="ARBA" id="ARBA00022723"/>
    </source>
</evidence>
<comment type="caution">
    <text evidence="7">The sequence shown here is derived from an EMBL/GenBank/DDBJ whole genome shotgun (WGS) entry which is preliminary data.</text>
</comment>
<dbReference type="Gene3D" id="2.60.260.20">
    <property type="entry name" value="Urease metallochaperone UreE, N-terminal domain"/>
    <property type="match status" value="2"/>
</dbReference>
<evidence type="ECO:0000256" key="4">
    <source>
        <dbReference type="ARBA" id="ARBA00022833"/>
    </source>
</evidence>
<accession>A0A1F7KGF4</accession>
<dbReference type="InterPro" id="IPR008971">
    <property type="entry name" value="HSP40/DnaJ_pept-bd"/>
</dbReference>
<sequence length="286" mass="32583">MKDYYETLGVKKSATAAEIKQAYRKLALQWHPDRNKTAGASDKFKEINEAFEILSDEQKRARYDQFGHAGVRSGANPGAQGQQGPFSYSYSGNLNDIFEQFGFGKEGSSDPFDIFESFFGFRTPKQQQARKPIYQLRISFKEACQGTQRQVVIRGENKTIKIPAGVDTGMRIRFTNFDVLIEVSPSPKYHREGQDLYYEQKISYLDALLGSTIKVPTIDKEVRVKIKPGTQPNTLVRLKDFGLPYLSGSWQRNRKGDFYVIIKVTLPEKLSTKEKQLLEEVRKNAA</sequence>
<dbReference type="SMART" id="SM00271">
    <property type="entry name" value="DnaJ"/>
    <property type="match status" value="1"/>
</dbReference>
<evidence type="ECO:0000313" key="7">
    <source>
        <dbReference type="EMBL" id="OGK66942.1"/>
    </source>
</evidence>
<dbReference type="PROSITE" id="PS50076">
    <property type="entry name" value="DNAJ_2"/>
    <property type="match status" value="1"/>
</dbReference>
<dbReference type="GO" id="GO:0005737">
    <property type="term" value="C:cytoplasm"/>
    <property type="evidence" value="ECO:0007669"/>
    <property type="project" value="TreeGrafter"/>
</dbReference>
<dbReference type="Pfam" id="PF01556">
    <property type="entry name" value="DnaJ_C"/>
    <property type="match status" value="1"/>
</dbReference>
<dbReference type="SUPFAM" id="SSF49493">
    <property type="entry name" value="HSP40/DnaJ peptide-binding domain"/>
    <property type="match status" value="2"/>
</dbReference>
<evidence type="ECO:0000313" key="8">
    <source>
        <dbReference type="Proteomes" id="UP000178450"/>
    </source>
</evidence>
<dbReference type="PROSITE" id="PS00636">
    <property type="entry name" value="DNAJ_1"/>
    <property type="match status" value="1"/>
</dbReference>
<dbReference type="SUPFAM" id="SSF46565">
    <property type="entry name" value="Chaperone J-domain"/>
    <property type="match status" value="1"/>
</dbReference>
<name>A0A1F7KGF4_9BACT</name>
<dbReference type="InterPro" id="IPR036869">
    <property type="entry name" value="J_dom_sf"/>
</dbReference>
<dbReference type="FunFam" id="2.60.260.20:FF:000005">
    <property type="entry name" value="Chaperone protein dnaJ 1, mitochondrial"/>
    <property type="match status" value="1"/>
</dbReference>
<proteinExistence type="predicted"/>
<dbReference type="PRINTS" id="PR00625">
    <property type="entry name" value="JDOMAIN"/>
</dbReference>
<dbReference type="CDD" id="cd06257">
    <property type="entry name" value="DnaJ"/>
    <property type="match status" value="1"/>
</dbReference>
<dbReference type="GO" id="GO:0042026">
    <property type="term" value="P:protein refolding"/>
    <property type="evidence" value="ECO:0007669"/>
    <property type="project" value="TreeGrafter"/>
</dbReference>
<evidence type="ECO:0000256" key="2">
    <source>
        <dbReference type="ARBA" id="ARBA00022737"/>
    </source>
</evidence>
<dbReference type="PANTHER" id="PTHR43096:SF52">
    <property type="entry name" value="DNAJ HOMOLOG 1, MITOCHONDRIAL-RELATED"/>
    <property type="match status" value="1"/>
</dbReference>
<organism evidence="7 8">
    <name type="scientific">Candidatus Roizmanbacteria bacterium RIFOXYA1_FULL_41_12</name>
    <dbReference type="NCBI Taxonomy" id="1802082"/>
    <lineage>
        <taxon>Bacteria</taxon>
        <taxon>Candidatus Roizmaniibacteriota</taxon>
    </lineage>
</organism>
<evidence type="ECO:0000256" key="5">
    <source>
        <dbReference type="ARBA" id="ARBA00023186"/>
    </source>
</evidence>
<dbReference type="InterPro" id="IPR001623">
    <property type="entry name" value="DnaJ_domain"/>
</dbReference>
<reference evidence="7 8" key="1">
    <citation type="journal article" date="2016" name="Nat. Commun.">
        <title>Thousands of microbial genomes shed light on interconnected biogeochemical processes in an aquifer system.</title>
        <authorList>
            <person name="Anantharaman K."/>
            <person name="Brown C.T."/>
            <person name="Hug L.A."/>
            <person name="Sharon I."/>
            <person name="Castelle C.J."/>
            <person name="Probst A.J."/>
            <person name="Thomas B.C."/>
            <person name="Singh A."/>
            <person name="Wilkins M.J."/>
            <person name="Karaoz U."/>
            <person name="Brodie E.L."/>
            <person name="Williams K.H."/>
            <person name="Hubbard S.S."/>
            <person name="Banfield J.F."/>
        </authorList>
    </citation>
    <scope>NUCLEOTIDE SEQUENCE [LARGE SCALE GENOMIC DNA]</scope>
</reference>
<keyword evidence="3" id="KW-0863">Zinc-finger</keyword>
<keyword evidence="1" id="KW-0479">Metal-binding</keyword>
<dbReference type="GO" id="GO:0008270">
    <property type="term" value="F:zinc ion binding"/>
    <property type="evidence" value="ECO:0007669"/>
    <property type="project" value="UniProtKB-KW"/>
</dbReference>
<protein>
    <recommendedName>
        <fullName evidence="6">J domain-containing protein</fullName>
    </recommendedName>
</protein>
<keyword evidence="2" id="KW-0677">Repeat</keyword>
<evidence type="ECO:0000259" key="6">
    <source>
        <dbReference type="PROSITE" id="PS50076"/>
    </source>
</evidence>
<dbReference type="Proteomes" id="UP000178450">
    <property type="component" value="Unassembled WGS sequence"/>
</dbReference>
<evidence type="ECO:0000256" key="3">
    <source>
        <dbReference type="ARBA" id="ARBA00022771"/>
    </source>
</evidence>